<dbReference type="InterPro" id="IPR051205">
    <property type="entry name" value="UbiH/COQ6_monooxygenase"/>
</dbReference>
<dbReference type="InterPro" id="IPR036188">
    <property type="entry name" value="FAD/NAD-bd_sf"/>
</dbReference>
<dbReference type="InterPro" id="IPR010971">
    <property type="entry name" value="UbiH/COQ6"/>
</dbReference>
<keyword evidence="7" id="KW-0503">Monooxygenase</keyword>
<gene>
    <name evidence="9" type="primary">ubiF</name>
    <name evidence="9" type="ORF">tloyanaT_30020</name>
</gene>
<evidence type="ECO:0000256" key="6">
    <source>
        <dbReference type="ARBA" id="ARBA00023002"/>
    </source>
</evidence>
<dbReference type="PANTHER" id="PTHR43876:SF10">
    <property type="entry name" value="3-DEMETHOXYUBIQUINOL 3-HYDROXYLASE"/>
    <property type="match status" value="1"/>
</dbReference>
<feature type="domain" description="FAD-binding" evidence="8">
    <location>
        <begin position="6"/>
        <end position="341"/>
    </location>
</feature>
<dbReference type="RefSeq" id="WP_284300089.1">
    <property type="nucleotide sequence ID" value="NZ_BSSV01000007.1"/>
</dbReference>
<organism evidence="9 10">
    <name type="scientific">Thalassotalea loyana</name>
    <dbReference type="NCBI Taxonomy" id="280483"/>
    <lineage>
        <taxon>Bacteria</taxon>
        <taxon>Pseudomonadati</taxon>
        <taxon>Pseudomonadota</taxon>
        <taxon>Gammaproteobacteria</taxon>
        <taxon>Alteromonadales</taxon>
        <taxon>Colwelliaceae</taxon>
        <taxon>Thalassotalea</taxon>
    </lineage>
</organism>
<accession>A0ABQ6HH12</accession>
<keyword evidence="6" id="KW-0560">Oxidoreductase</keyword>
<comment type="pathway">
    <text evidence="2">Cofactor biosynthesis; ubiquinone biosynthesis.</text>
</comment>
<dbReference type="NCBIfam" id="TIGR01988">
    <property type="entry name" value="Ubi-OHases"/>
    <property type="match status" value="1"/>
</dbReference>
<evidence type="ECO:0000313" key="10">
    <source>
        <dbReference type="Proteomes" id="UP001157134"/>
    </source>
</evidence>
<dbReference type="InterPro" id="IPR002938">
    <property type="entry name" value="FAD-bd"/>
</dbReference>
<reference evidence="9 10" key="1">
    <citation type="submission" date="2023-03" db="EMBL/GenBank/DDBJ databases">
        <title>Thalassotalea loyana LMG 22536T draft genome sequence.</title>
        <authorList>
            <person name="Sawabe T."/>
        </authorList>
    </citation>
    <scope>NUCLEOTIDE SEQUENCE [LARGE SCALE GENOMIC DNA]</scope>
    <source>
        <strain evidence="9 10">LMG 22536</strain>
    </source>
</reference>
<evidence type="ECO:0000313" key="9">
    <source>
        <dbReference type="EMBL" id="GLX86749.1"/>
    </source>
</evidence>
<evidence type="ECO:0000256" key="2">
    <source>
        <dbReference type="ARBA" id="ARBA00004749"/>
    </source>
</evidence>
<dbReference type="SUPFAM" id="SSF51905">
    <property type="entry name" value="FAD/NAD(P)-binding domain"/>
    <property type="match status" value="1"/>
</dbReference>
<evidence type="ECO:0000259" key="8">
    <source>
        <dbReference type="Pfam" id="PF01494"/>
    </source>
</evidence>
<keyword evidence="10" id="KW-1185">Reference proteome</keyword>
<dbReference type="Pfam" id="PF01494">
    <property type="entry name" value="FAD_binding_3"/>
    <property type="match status" value="1"/>
</dbReference>
<proteinExistence type="inferred from homology"/>
<dbReference type="EMBL" id="BSSV01000007">
    <property type="protein sequence ID" value="GLX86749.1"/>
    <property type="molecule type" value="Genomic_DNA"/>
</dbReference>
<comment type="similarity">
    <text evidence="3">Belongs to the UbiH/COQ6 family.</text>
</comment>
<dbReference type="PANTHER" id="PTHR43876">
    <property type="entry name" value="UBIQUINONE BIOSYNTHESIS MONOOXYGENASE COQ6, MITOCHONDRIAL"/>
    <property type="match status" value="1"/>
</dbReference>
<evidence type="ECO:0000256" key="4">
    <source>
        <dbReference type="ARBA" id="ARBA00022630"/>
    </source>
</evidence>
<evidence type="ECO:0000256" key="7">
    <source>
        <dbReference type="ARBA" id="ARBA00023033"/>
    </source>
</evidence>
<protein>
    <submittedName>
        <fullName evidence="9">2-octaprenyl-3-methyl-6-methoxy-1,4-benzoquinol hydroxylase</fullName>
    </submittedName>
</protein>
<comment type="caution">
    <text evidence="9">The sequence shown here is derived from an EMBL/GenBank/DDBJ whole genome shotgun (WGS) entry which is preliminary data.</text>
</comment>
<comment type="cofactor">
    <cofactor evidence="1">
        <name>FAD</name>
        <dbReference type="ChEBI" id="CHEBI:57692"/>
    </cofactor>
</comment>
<dbReference type="Proteomes" id="UP001157134">
    <property type="component" value="Unassembled WGS sequence"/>
</dbReference>
<dbReference type="Gene3D" id="3.50.50.60">
    <property type="entry name" value="FAD/NAD(P)-binding domain"/>
    <property type="match status" value="2"/>
</dbReference>
<keyword evidence="5" id="KW-0274">FAD</keyword>
<sequence>MTIHDCAIVGGGMIGAATAVALADLGLKVALIEKFTPKALDSSVAKQPEPFDLRISAISLNSQALLDTLGAWRFIEQSRICQYKRLGVWEDEFAYTEFNAQEIDRSHLGYMVENRQIQLALWQVVSEHNSIDLLCPEQVKQFTQQADFVDIELSSKHIKAKLLIAADGANSQIRQLANIGLTGWDYAQSAMLINVETSIEQQDITWQKFHSTGPVAFLPMPGKNASLVWYHNKAEIKRLAALSNEQLAQEVLQAFPEKLGAVKVVGKGAFDLTRRHANQYVNGRVVLVGDAAHTINPLAGQGVNLGFKDVKALQMAMAKAIGEGRDFDAPSTLSSYEKARRTDNLMMMSGMDAIYQTFTHQSPLVKIVRNIGLFAAQRAGKLKSKALAYACGVA</sequence>
<dbReference type="PRINTS" id="PR00420">
    <property type="entry name" value="RNGMNOXGNASE"/>
</dbReference>
<evidence type="ECO:0000256" key="5">
    <source>
        <dbReference type="ARBA" id="ARBA00022827"/>
    </source>
</evidence>
<evidence type="ECO:0000256" key="3">
    <source>
        <dbReference type="ARBA" id="ARBA00005349"/>
    </source>
</evidence>
<keyword evidence="4" id="KW-0285">Flavoprotein</keyword>
<name>A0ABQ6HH12_9GAMM</name>
<evidence type="ECO:0000256" key="1">
    <source>
        <dbReference type="ARBA" id="ARBA00001974"/>
    </source>
</evidence>